<name>A0ABR5SE87_9BACT</name>
<dbReference type="PRINTS" id="PR00085">
    <property type="entry name" value="THFDHDRGNASE"/>
</dbReference>
<dbReference type="Gene3D" id="3.40.50.10860">
    <property type="entry name" value="Leucine Dehydrogenase, chain A, domain 1"/>
    <property type="match status" value="1"/>
</dbReference>
<feature type="binding site" evidence="11">
    <location>
        <position position="255"/>
    </location>
    <ligand>
        <name>NADP(+)</name>
        <dbReference type="ChEBI" id="CHEBI:58349"/>
    </ligand>
</feature>
<protein>
    <recommendedName>
        <fullName evidence="11">Bifunctional protein FolD</fullName>
    </recommendedName>
    <domain>
        <recommendedName>
            <fullName evidence="11">Methylenetetrahydrofolate dehydrogenase</fullName>
            <ecNumber evidence="11">1.5.1.5</ecNumber>
        </recommendedName>
    </domain>
    <domain>
        <recommendedName>
            <fullName evidence="11">Methenyltetrahydrofolate cyclohydrolase</fullName>
            <ecNumber evidence="11">3.5.4.9</ecNumber>
        </recommendedName>
    </domain>
</protein>
<evidence type="ECO:0000313" key="15">
    <source>
        <dbReference type="Proteomes" id="UP000060487"/>
    </source>
</evidence>
<keyword evidence="6 11" id="KW-0521">NADP</keyword>
<dbReference type="InterPro" id="IPR020631">
    <property type="entry name" value="THF_DH/CycHdrlase_NAD-bd_dom"/>
</dbReference>
<evidence type="ECO:0000259" key="13">
    <source>
        <dbReference type="Pfam" id="PF02882"/>
    </source>
</evidence>
<comment type="similarity">
    <text evidence="11">Belongs to the tetrahydrofolate dehydrogenase/cyclohydrolase family.</text>
</comment>
<dbReference type="HAMAP" id="MF_01576">
    <property type="entry name" value="THF_DHG_CYH"/>
    <property type="match status" value="1"/>
</dbReference>
<keyword evidence="5 11" id="KW-0378">Hydrolase</keyword>
<keyword evidence="10 11" id="KW-0511">Multifunctional enzyme</keyword>
<sequence>MSGKKLAADIKACVKSRVEKLSLMGIDVGLALMQIGGTASDEQYLNTTVSVSRTVGIKTYEYRLPETASLNEIINTINNINADERINGLLVLFPIPRRINPRRVVNAILPEKDVDGLGSTSVGMFAAEESMFQIFDKDDFGSGSDSGGLAVRNMACVPHGFLPCTPFGVIRLLEHYGVEIKGKNAVVIGKSLAVGKPLALMLLAKEATVTICHKSSADLAAHLRNADIVCAATGVSGLIKGNMIKEGAVIVDIGINIMPDGSFAGDVDFESVAPRASFITPVPGGVGPVTIATLLENTLRSAQNNVLLKTPLILP</sequence>
<keyword evidence="4 11" id="KW-0658">Purine biosynthesis</keyword>
<dbReference type="Gene3D" id="3.40.50.720">
    <property type="entry name" value="NAD(P)-binding Rossmann-like Domain"/>
    <property type="match status" value="1"/>
</dbReference>
<feature type="binding site" evidence="11">
    <location>
        <begin position="189"/>
        <end position="191"/>
    </location>
    <ligand>
        <name>NADP(+)</name>
        <dbReference type="ChEBI" id="CHEBI:58349"/>
    </ligand>
</feature>
<dbReference type="PANTHER" id="PTHR48099:SF5">
    <property type="entry name" value="C-1-TETRAHYDROFOLATE SYNTHASE, CYTOPLASMIC"/>
    <property type="match status" value="1"/>
</dbReference>
<evidence type="ECO:0000256" key="5">
    <source>
        <dbReference type="ARBA" id="ARBA00022801"/>
    </source>
</evidence>
<evidence type="ECO:0000256" key="1">
    <source>
        <dbReference type="ARBA" id="ARBA00004777"/>
    </source>
</evidence>
<evidence type="ECO:0000256" key="3">
    <source>
        <dbReference type="ARBA" id="ARBA00022605"/>
    </source>
</evidence>
<reference evidence="14 15" key="1">
    <citation type="submission" date="2015-11" db="EMBL/GenBank/DDBJ databases">
        <authorList>
            <person name="Lin W."/>
        </authorList>
    </citation>
    <scope>NUCLEOTIDE SEQUENCE [LARGE SCALE GENOMIC DNA]</scope>
    <source>
        <strain evidence="14 15">HCH-1</strain>
    </source>
</reference>
<keyword evidence="2 11" id="KW-0554">One-carbon metabolism</keyword>
<dbReference type="SUPFAM" id="SSF53223">
    <property type="entry name" value="Aminoacid dehydrogenase-like, N-terminal domain"/>
    <property type="match status" value="1"/>
</dbReference>
<dbReference type="SUPFAM" id="SSF51735">
    <property type="entry name" value="NAD(P)-binding Rossmann-fold domains"/>
    <property type="match status" value="1"/>
</dbReference>
<evidence type="ECO:0000256" key="4">
    <source>
        <dbReference type="ARBA" id="ARBA00022755"/>
    </source>
</evidence>
<dbReference type="Pfam" id="PF00763">
    <property type="entry name" value="THF_DHG_CYH"/>
    <property type="match status" value="1"/>
</dbReference>
<evidence type="ECO:0000256" key="8">
    <source>
        <dbReference type="ARBA" id="ARBA00023102"/>
    </source>
</evidence>
<dbReference type="PANTHER" id="PTHR48099">
    <property type="entry name" value="C-1-TETRAHYDROFOLATE SYNTHASE, CYTOPLASMIC-RELATED"/>
    <property type="match status" value="1"/>
</dbReference>
<dbReference type="EC" id="1.5.1.5" evidence="11"/>
<evidence type="ECO:0000256" key="11">
    <source>
        <dbReference type="HAMAP-Rule" id="MF_01576"/>
    </source>
</evidence>
<dbReference type="Pfam" id="PF02882">
    <property type="entry name" value="THF_DHG_CYH_C"/>
    <property type="match status" value="1"/>
</dbReference>
<keyword evidence="15" id="KW-1185">Reference proteome</keyword>
<comment type="catalytic activity">
    <reaction evidence="11">
        <text>(6R)-5,10-methenyltetrahydrofolate + H2O = (6R)-10-formyltetrahydrofolate + H(+)</text>
        <dbReference type="Rhea" id="RHEA:23700"/>
        <dbReference type="ChEBI" id="CHEBI:15377"/>
        <dbReference type="ChEBI" id="CHEBI:15378"/>
        <dbReference type="ChEBI" id="CHEBI:57455"/>
        <dbReference type="ChEBI" id="CHEBI:195366"/>
        <dbReference type="EC" id="3.5.4.9"/>
    </reaction>
</comment>
<evidence type="ECO:0000256" key="7">
    <source>
        <dbReference type="ARBA" id="ARBA00023002"/>
    </source>
</evidence>
<organism evidence="14 15">
    <name type="scientific">Candidatus Magnetominusculus xianensis</name>
    <dbReference type="NCBI Taxonomy" id="1748249"/>
    <lineage>
        <taxon>Bacteria</taxon>
        <taxon>Pseudomonadati</taxon>
        <taxon>Nitrospirota</taxon>
        <taxon>Nitrospiria</taxon>
        <taxon>Nitrospirales</taxon>
        <taxon>Nitrospiraceae</taxon>
        <taxon>Candidatus Magnetominusculus</taxon>
    </lineage>
</organism>
<feature type="domain" description="Tetrahydrofolate dehydrogenase/cyclohydrolase catalytic" evidence="12">
    <location>
        <begin position="1"/>
        <end position="115"/>
    </location>
</feature>
<dbReference type="InterPro" id="IPR046346">
    <property type="entry name" value="Aminoacid_DH-like_N_sf"/>
</dbReference>
<evidence type="ECO:0000256" key="2">
    <source>
        <dbReference type="ARBA" id="ARBA00022563"/>
    </source>
</evidence>
<comment type="pathway">
    <text evidence="1 11">One-carbon metabolism; tetrahydrofolate interconversion.</text>
</comment>
<dbReference type="Proteomes" id="UP000060487">
    <property type="component" value="Unassembled WGS sequence"/>
</dbReference>
<evidence type="ECO:0000256" key="9">
    <source>
        <dbReference type="ARBA" id="ARBA00023167"/>
    </source>
</evidence>
<evidence type="ECO:0000256" key="6">
    <source>
        <dbReference type="ARBA" id="ARBA00022857"/>
    </source>
</evidence>
<dbReference type="EC" id="3.5.4.9" evidence="11"/>
<keyword evidence="3 11" id="KW-0028">Amino-acid biosynthesis</keyword>
<keyword evidence="9 11" id="KW-0486">Methionine biosynthesis</keyword>
<evidence type="ECO:0000313" key="14">
    <source>
        <dbReference type="EMBL" id="KWT84101.1"/>
    </source>
</evidence>
<accession>A0ABR5SE87</accession>
<evidence type="ECO:0000259" key="12">
    <source>
        <dbReference type="Pfam" id="PF00763"/>
    </source>
</evidence>
<comment type="function">
    <text evidence="11">Catalyzes the oxidation of 5,10-methylenetetrahydrofolate to 5,10-methenyltetrahydrofolate and then the hydrolysis of 5,10-methenyltetrahydrofolate to 10-formyltetrahydrofolate.</text>
</comment>
<comment type="caution">
    <text evidence="14">The sequence shown here is derived from an EMBL/GenBank/DDBJ whole genome shotgun (WGS) entry which is preliminary data.</text>
</comment>
<feature type="domain" description="Tetrahydrofolate dehydrogenase/cyclohydrolase NAD(P)-binding" evidence="13">
    <location>
        <begin position="163"/>
        <end position="305"/>
    </location>
</feature>
<dbReference type="InterPro" id="IPR036291">
    <property type="entry name" value="NAD(P)-bd_dom_sf"/>
</dbReference>
<evidence type="ECO:0000256" key="10">
    <source>
        <dbReference type="ARBA" id="ARBA00023268"/>
    </source>
</evidence>
<dbReference type="CDD" id="cd01080">
    <property type="entry name" value="NAD_bind_m-THF_DH_Cyclohyd"/>
    <property type="match status" value="1"/>
</dbReference>
<comment type="subunit">
    <text evidence="11">Homodimer.</text>
</comment>
<dbReference type="EMBL" id="LNQR01000070">
    <property type="protein sequence ID" value="KWT84101.1"/>
    <property type="molecule type" value="Genomic_DNA"/>
</dbReference>
<gene>
    <name evidence="11" type="primary">folD</name>
    <name evidence="14" type="ORF">ASN18_2029</name>
</gene>
<comment type="caution">
    <text evidence="11">Lacks conserved residue(s) required for the propagation of feature annotation.</text>
</comment>
<dbReference type="InterPro" id="IPR020630">
    <property type="entry name" value="THF_DH/CycHdrlase_cat_dom"/>
</dbReference>
<dbReference type="InterPro" id="IPR000672">
    <property type="entry name" value="THF_DH/CycHdrlase"/>
</dbReference>
<keyword evidence="7 11" id="KW-0560">Oxidoreductase</keyword>
<keyword evidence="8 11" id="KW-0368">Histidine biosynthesis</keyword>
<comment type="catalytic activity">
    <reaction evidence="11">
        <text>(6R)-5,10-methylene-5,6,7,8-tetrahydrofolate + NADP(+) = (6R)-5,10-methenyltetrahydrofolate + NADPH</text>
        <dbReference type="Rhea" id="RHEA:22812"/>
        <dbReference type="ChEBI" id="CHEBI:15636"/>
        <dbReference type="ChEBI" id="CHEBI:57455"/>
        <dbReference type="ChEBI" id="CHEBI:57783"/>
        <dbReference type="ChEBI" id="CHEBI:58349"/>
        <dbReference type="EC" id="1.5.1.5"/>
    </reaction>
</comment>
<proteinExistence type="inferred from homology"/>